<organism evidence="2 3">
    <name type="scientific">Carboxylicivirga linearis</name>
    <dbReference type="NCBI Taxonomy" id="1628157"/>
    <lineage>
        <taxon>Bacteria</taxon>
        <taxon>Pseudomonadati</taxon>
        <taxon>Bacteroidota</taxon>
        <taxon>Bacteroidia</taxon>
        <taxon>Marinilabiliales</taxon>
        <taxon>Marinilabiliaceae</taxon>
        <taxon>Carboxylicivirga</taxon>
    </lineage>
</organism>
<evidence type="ECO:0000256" key="1">
    <source>
        <dbReference type="SAM" id="Phobius"/>
    </source>
</evidence>
<dbReference type="Gene3D" id="1.10.150.320">
    <property type="entry name" value="Photosystem II 12 kDa extrinsic protein"/>
    <property type="match status" value="1"/>
</dbReference>
<keyword evidence="1" id="KW-1133">Transmembrane helix</keyword>
<dbReference type="RefSeq" id="WP_212217456.1">
    <property type="nucleotide sequence ID" value="NZ_JAGUCO010000019.1"/>
</dbReference>
<dbReference type="InterPro" id="IPR010994">
    <property type="entry name" value="RuvA_2-like"/>
</dbReference>
<evidence type="ECO:0000313" key="2">
    <source>
        <dbReference type="EMBL" id="MBS2100139.1"/>
    </source>
</evidence>
<reference evidence="2 3" key="1">
    <citation type="journal article" date="2015" name="Int. J. Syst. Evol. Microbiol.">
        <title>Carboxylicivirga linearis sp. nov., isolated from a sea cucumber culture pond.</title>
        <authorList>
            <person name="Wang F.Q."/>
            <person name="Zhou Y.X."/>
            <person name="Lin X.Z."/>
            <person name="Chen G.J."/>
            <person name="Du Z.J."/>
        </authorList>
    </citation>
    <scope>NUCLEOTIDE SEQUENCE [LARGE SCALE GENOMIC DNA]</scope>
    <source>
        <strain evidence="2 3">FB218</strain>
    </source>
</reference>
<protein>
    <submittedName>
        <fullName evidence="2">Helix-hairpin-helix domain-containing protein</fullName>
    </submittedName>
</protein>
<dbReference type="InterPro" id="IPR051675">
    <property type="entry name" value="Endo/Exo/Phosphatase_dom_1"/>
</dbReference>
<comment type="caution">
    <text evidence="2">The sequence shown here is derived from an EMBL/GenBank/DDBJ whole genome shotgun (WGS) entry which is preliminary data.</text>
</comment>
<dbReference type="PANTHER" id="PTHR21180">
    <property type="entry name" value="ENDONUCLEASE/EXONUCLEASE/PHOSPHATASE FAMILY DOMAIN-CONTAINING PROTEIN 1"/>
    <property type="match status" value="1"/>
</dbReference>
<dbReference type="SUPFAM" id="SSF47781">
    <property type="entry name" value="RuvA domain 2-like"/>
    <property type="match status" value="3"/>
</dbReference>
<name>A0ABS5JYZ1_9BACT</name>
<dbReference type="EMBL" id="JAGUCO010000019">
    <property type="protein sequence ID" value="MBS2100139.1"/>
    <property type="molecule type" value="Genomic_DNA"/>
</dbReference>
<gene>
    <name evidence="2" type="ORF">KEM10_17760</name>
</gene>
<accession>A0ABS5JYZ1</accession>
<dbReference type="PANTHER" id="PTHR21180:SF32">
    <property type="entry name" value="ENDONUCLEASE_EXONUCLEASE_PHOSPHATASE FAMILY DOMAIN-CONTAINING PROTEIN 1"/>
    <property type="match status" value="1"/>
</dbReference>
<dbReference type="Proteomes" id="UP000708576">
    <property type="component" value="Unassembled WGS sequence"/>
</dbReference>
<keyword evidence="1" id="KW-0472">Membrane</keyword>
<proteinExistence type="predicted"/>
<keyword evidence="3" id="KW-1185">Reference proteome</keyword>
<dbReference type="Pfam" id="PF12836">
    <property type="entry name" value="HHH_3"/>
    <property type="match status" value="1"/>
</dbReference>
<evidence type="ECO:0000313" key="3">
    <source>
        <dbReference type="Proteomes" id="UP000708576"/>
    </source>
</evidence>
<keyword evidence="1" id="KW-0812">Transmembrane</keyword>
<feature type="transmembrane region" description="Helical" evidence="1">
    <location>
        <begin position="12"/>
        <end position="32"/>
    </location>
</feature>
<sequence length="351" mass="40987">MWRELLTLTKREQVGVFSLFFILIVLTGFLFVKPSFQPEEVDEELQEWIHKMNQSNAVIQPKAKSIEYFSFNPNLVSKEELILLGFSDYASNNLIKYRKAGGKIKDFEKLSHIYGMDSAHLNEIKPYLVFKTNEKEVAKQSTQAYSNYDYKIDLNIQDSAKLHQLKINSQIGGDILRVKKSYYFNQRISVNVLQSWNFQDWINAKDTLLIKKHSEKVLTEHFQIELNAADTAELRLLRGIGKVLARRIVYYRKKLGGFYNIDQLGEVEGISPIVINDNKEYIIVDTLLVQKVNINRASLKRMKDHPYMNFYQAKDIYEARNKSSVVLDDIIQNKSFDAADKNRIRQYFTDN</sequence>